<gene>
    <name evidence="1" type="ORF">PoB_001665900</name>
</gene>
<dbReference type="Proteomes" id="UP000735302">
    <property type="component" value="Unassembled WGS sequence"/>
</dbReference>
<organism evidence="1 2">
    <name type="scientific">Plakobranchus ocellatus</name>
    <dbReference type="NCBI Taxonomy" id="259542"/>
    <lineage>
        <taxon>Eukaryota</taxon>
        <taxon>Metazoa</taxon>
        <taxon>Spiralia</taxon>
        <taxon>Lophotrochozoa</taxon>
        <taxon>Mollusca</taxon>
        <taxon>Gastropoda</taxon>
        <taxon>Heterobranchia</taxon>
        <taxon>Euthyneura</taxon>
        <taxon>Panpulmonata</taxon>
        <taxon>Sacoglossa</taxon>
        <taxon>Placobranchoidea</taxon>
        <taxon>Plakobranchidae</taxon>
        <taxon>Plakobranchus</taxon>
    </lineage>
</organism>
<dbReference type="EMBL" id="BLXT01001995">
    <property type="protein sequence ID" value="GFN90153.1"/>
    <property type="molecule type" value="Genomic_DNA"/>
</dbReference>
<keyword evidence="2" id="KW-1185">Reference proteome</keyword>
<reference evidence="1 2" key="1">
    <citation type="journal article" date="2021" name="Elife">
        <title>Chloroplast acquisition without the gene transfer in kleptoplastic sea slugs, Plakobranchus ocellatus.</title>
        <authorList>
            <person name="Maeda T."/>
            <person name="Takahashi S."/>
            <person name="Yoshida T."/>
            <person name="Shimamura S."/>
            <person name="Takaki Y."/>
            <person name="Nagai Y."/>
            <person name="Toyoda A."/>
            <person name="Suzuki Y."/>
            <person name="Arimoto A."/>
            <person name="Ishii H."/>
            <person name="Satoh N."/>
            <person name="Nishiyama T."/>
            <person name="Hasebe M."/>
            <person name="Maruyama T."/>
            <person name="Minagawa J."/>
            <person name="Obokata J."/>
            <person name="Shigenobu S."/>
        </authorList>
    </citation>
    <scope>NUCLEOTIDE SEQUENCE [LARGE SCALE GENOMIC DNA]</scope>
</reference>
<comment type="caution">
    <text evidence="1">The sequence shown here is derived from an EMBL/GenBank/DDBJ whole genome shotgun (WGS) entry which is preliminary data.</text>
</comment>
<proteinExistence type="predicted"/>
<evidence type="ECO:0000313" key="2">
    <source>
        <dbReference type="Proteomes" id="UP000735302"/>
    </source>
</evidence>
<protein>
    <submittedName>
        <fullName evidence="1">Uncharacterized protein</fullName>
    </submittedName>
</protein>
<sequence length="105" mass="11052">MAIPGFMLGVYCGSSHYDAGICVSIFGLLGCRRPWVKSSLTASTGASVFNIVVSVGQPSPQPSHGNKEHVRCAIVAGRTSNITLRSGDQSTIYCTLLSGDINYKA</sequence>
<name>A0AAV3Z6Z3_9GAST</name>
<accession>A0AAV3Z6Z3</accession>
<dbReference type="AlphaFoldDB" id="A0AAV3Z6Z3"/>
<evidence type="ECO:0000313" key="1">
    <source>
        <dbReference type="EMBL" id="GFN90153.1"/>
    </source>
</evidence>